<organism evidence="1 2">
    <name type="scientific">Microdochium trichocladiopsis</name>
    <dbReference type="NCBI Taxonomy" id="1682393"/>
    <lineage>
        <taxon>Eukaryota</taxon>
        <taxon>Fungi</taxon>
        <taxon>Dikarya</taxon>
        <taxon>Ascomycota</taxon>
        <taxon>Pezizomycotina</taxon>
        <taxon>Sordariomycetes</taxon>
        <taxon>Xylariomycetidae</taxon>
        <taxon>Xylariales</taxon>
        <taxon>Microdochiaceae</taxon>
        <taxon>Microdochium</taxon>
    </lineage>
</organism>
<protein>
    <submittedName>
        <fullName evidence="1">Uncharacterized protein</fullName>
    </submittedName>
</protein>
<sequence length="130" mass="14116">MDSMLEAPASDPGHRSAKAVVATWVSGGMMLQDIHPCPQRSNPQVQIYLGPEGFIPSLVPDGGRSHSVSQMHRRSPMAGVRWASDTGMCFSSTRPASPSKLAMSREVQSLCTTYPRQPSLHRTSPKQTIV</sequence>
<dbReference type="EMBL" id="JAGTJQ010000008">
    <property type="protein sequence ID" value="KAH7025749.1"/>
    <property type="molecule type" value="Genomic_DNA"/>
</dbReference>
<dbReference type="Proteomes" id="UP000756346">
    <property type="component" value="Unassembled WGS sequence"/>
</dbReference>
<keyword evidence="2" id="KW-1185">Reference proteome</keyword>
<evidence type="ECO:0000313" key="2">
    <source>
        <dbReference type="Proteomes" id="UP000756346"/>
    </source>
</evidence>
<accession>A0A9P9BJN1</accession>
<dbReference type="RefSeq" id="XP_046008966.1">
    <property type="nucleotide sequence ID" value="XM_046154670.1"/>
</dbReference>
<gene>
    <name evidence="1" type="ORF">B0I36DRAFT_329054</name>
</gene>
<evidence type="ECO:0000313" key="1">
    <source>
        <dbReference type="EMBL" id="KAH7025749.1"/>
    </source>
</evidence>
<proteinExistence type="predicted"/>
<dbReference type="GeneID" id="70184216"/>
<comment type="caution">
    <text evidence="1">The sequence shown here is derived from an EMBL/GenBank/DDBJ whole genome shotgun (WGS) entry which is preliminary data.</text>
</comment>
<name>A0A9P9BJN1_9PEZI</name>
<reference evidence="1" key="1">
    <citation type="journal article" date="2021" name="Nat. Commun.">
        <title>Genetic determinants of endophytism in the Arabidopsis root mycobiome.</title>
        <authorList>
            <person name="Mesny F."/>
            <person name="Miyauchi S."/>
            <person name="Thiergart T."/>
            <person name="Pickel B."/>
            <person name="Atanasova L."/>
            <person name="Karlsson M."/>
            <person name="Huettel B."/>
            <person name="Barry K.W."/>
            <person name="Haridas S."/>
            <person name="Chen C."/>
            <person name="Bauer D."/>
            <person name="Andreopoulos W."/>
            <person name="Pangilinan J."/>
            <person name="LaButti K."/>
            <person name="Riley R."/>
            <person name="Lipzen A."/>
            <person name="Clum A."/>
            <person name="Drula E."/>
            <person name="Henrissat B."/>
            <person name="Kohler A."/>
            <person name="Grigoriev I.V."/>
            <person name="Martin F.M."/>
            <person name="Hacquard S."/>
        </authorList>
    </citation>
    <scope>NUCLEOTIDE SEQUENCE</scope>
    <source>
        <strain evidence="1">MPI-CAGE-CH-0230</strain>
    </source>
</reference>
<dbReference type="AlphaFoldDB" id="A0A9P9BJN1"/>